<evidence type="ECO:0000313" key="2">
    <source>
        <dbReference type="Proteomes" id="UP000317494"/>
    </source>
</evidence>
<dbReference type="EMBL" id="QEAN01000237">
    <property type="protein sequence ID" value="TPX42309.1"/>
    <property type="molecule type" value="Genomic_DNA"/>
</dbReference>
<keyword evidence="2" id="KW-1185">Reference proteome</keyword>
<gene>
    <name evidence="1" type="ORF">SeMB42_g05188</name>
</gene>
<evidence type="ECO:0000313" key="1">
    <source>
        <dbReference type="EMBL" id="TPX42309.1"/>
    </source>
</evidence>
<protein>
    <submittedName>
        <fullName evidence="1">Uncharacterized protein</fullName>
    </submittedName>
</protein>
<sequence length="96" mass="10197">MKPNMMKKIIAIVVLQITILHYLVSAAAFYNGDATNAAAPAMVQPAGQAVDENLVARVIEQINLTMQLCGELDAPLGSEESQRITDVVCVSNALIG</sequence>
<comment type="caution">
    <text evidence="1">The sequence shown here is derived from an EMBL/GenBank/DDBJ whole genome shotgun (WGS) entry which is preliminary data.</text>
</comment>
<dbReference type="AlphaFoldDB" id="A0A507CT37"/>
<dbReference type="VEuPathDB" id="FungiDB:SeMB42_g05188"/>
<accession>A0A507CT37</accession>
<dbReference type="Proteomes" id="UP000317494">
    <property type="component" value="Unassembled WGS sequence"/>
</dbReference>
<reference evidence="1 2" key="1">
    <citation type="journal article" date="2019" name="Sci. Rep.">
        <title>Comparative genomics of chytrid fungi reveal insights into the obligate biotrophic and pathogenic lifestyle of Synchytrium endobioticum.</title>
        <authorList>
            <person name="van de Vossenberg B.T.L.H."/>
            <person name="Warris S."/>
            <person name="Nguyen H.D.T."/>
            <person name="van Gent-Pelzer M.P.E."/>
            <person name="Joly D.L."/>
            <person name="van de Geest H.C."/>
            <person name="Bonants P.J.M."/>
            <person name="Smith D.S."/>
            <person name="Levesque C.A."/>
            <person name="van der Lee T.A.J."/>
        </authorList>
    </citation>
    <scope>NUCLEOTIDE SEQUENCE [LARGE SCALE GENOMIC DNA]</scope>
    <source>
        <strain evidence="1 2">MB42</strain>
    </source>
</reference>
<proteinExistence type="predicted"/>
<organism evidence="1 2">
    <name type="scientific">Synchytrium endobioticum</name>
    <dbReference type="NCBI Taxonomy" id="286115"/>
    <lineage>
        <taxon>Eukaryota</taxon>
        <taxon>Fungi</taxon>
        <taxon>Fungi incertae sedis</taxon>
        <taxon>Chytridiomycota</taxon>
        <taxon>Chytridiomycota incertae sedis</taxon>
        <taxon>Chytridiomycetes</taxon>
        <taxon>Synchytriales</taxon>
        <taxon>Synchytriaceae</taxon>
        <taxon>Synchytrium</taxon>
    </lineage>
</organism>
<name>A0A507CT37_9FUNG</name>